<reference evidence="1 2" key="1">
    <citation type="submission" date="2022-05" db="EMBL/GenBank/DDBJ databases">
        <title>Genome Sequencing of Bee-Associated Microbes.</title>
        <authorList>
            <person name="Dunlap C."/>
        </authorList>
    </citation>
    <scope>NUCLEOTIDE SEQUENCE [LARGE SCALE GENOMIC DNA]</scope>
    <source>
        <strain evidence="1 2">NRRL BD-083</strain>
    </source>
</reference>
<name>A0ABT4EJN0_9BACI</name>
<protein>
    <submittedName>
        <fullName evidence="1">Uncharacterized protein</fullName>
    </submittedName>
</protein>
<accession>A0ABT4EJN0</accession>
<dbReference type="Proteomes" id="UP001527052">
    <property type="component" value="Unassembled WGS sequence"/>
</dbReference>
<keyword evidence="2" id="KW-1185">Reference proteome</keyword>
<organism evidence="1 2">
    <name type="scientific">Lysinibacillus xylanilyticus</name>
    <dbReference type="NCBI Taxonomy" id="582475"/>
    <lineage>
        <taxon>Bacteria</taxon>
        <taxon>Bacillati</taxon>
        <taxon>Bacillota</taxon>
        <taxon>Bacilli</taxon>
        <taxon>Bacillales</taxon>
        <taxon>Bacillaceae</taxon>
        <taxon>Lysinibacillus</taxon>
    </lineage>
</organism>
<comment type="caution">
    <text evidence="1">The sequence shown here is derived from an EMBL/GenBank/DDBJ whole genome shotgun (WGS) entry which is preliminary data.</text>
</comment>
<proteinExistence type="predicted"/>
<gene>
    <name evidence="1" type="ORF">M5W82_02765</name>
</gene>
<evidence type="ECO:0000313" key="2">
    <source>
        <dbReference type="Proteomes" id="UP001527052"/>
    </source>
</evidence>
<evidence type="ECO:0000313" key="1">
    <source>
        <dbReference type="EMBL" id="MCY9545863.1"/>
    </source>
</evidence>
<dbReference type="EMBL" id="JAMDLZ010000005">
    <property type="protein sequence ID" value="MCY9545863.1"/>
    <property type="molecule type" value="Genomic_DNA"/>
</dbReference>
<sequence>MFAVLFTVSAFYVLRKYKKTKWKENVIKKTLQIAVMAAVLSGMSVSPLFASVEEPGEIEKSIQI</sequence>